<gene>
    <name evidence="2" type="ORF">ACD591_08750</name>
</gene>
<evidence type="ECO:0000259" key="1">
    <source>
        <dbReference type="Pfam" id="PF12706"/>
    </source>
</evidence>
<dbReference type="InterPro" id="IPR036866">
    <property type="entry name" value="RibonucZ/Hydroxyglut_hydro"/>
</dbReference>
<dbReference type="Pfam" id="PF12706">
    <property type="entry name" value="Lactamase_B_2"/>
    <property type="match status" value="1"/>
</dbReference>
<dbReference type="SUPFAM" id="SSF56281">
    <property type="entry name" value="Metallo-hydrolase/oxidoreductase"/>
    <property type="match status" value="1"/>
</dbReference>
<evidence type="ECO:0000313" key="3">
    <source>
        <dbReference type="Proteomes" id="UP001570846"/>
    </source>
</evidence>
<keyword evidence="3" id="KW-1185">Reference proteome</keyword>
<accession>A0ABV4RE46</accession>
<evidence type="ECO:0000313" key="2">
    <source>
        <dbReference type="EMBL" id="MFA1771376.1"/>
    </source>
</evidence>
<dbReference type="PROSITE" id="PS51257">
    <property type="entry name" value="PROKAR_LIPOPROTEIN"/>
    <property type="match status" value="1"/>
</dbReference>
<dbReference type="EMBL" id="JBGOGF010000004">
    <property type="protein sequence ID" value="MFA1771376.1"/>
    <property type="molecule type" value="Genomic_DNA"/>
</dbReference>
<protein>
    <submittedName>
        <fullName evidence="2">MBL fold metallo-hydrolase</fullName>
    </submittedName>
</protein>
<dbReference type="Proteomes" id="UP001570846">
    <property type="component" value="Unassembled WGS sequence"/>
</dbReference>
<dbReference type="PANTHER" id="PTHR15032">
    <property type="entry name" value="N-ACYL-PHOSPHATIDYLETHANOLAMINE-HYDROLYZING PHOSPHOLIPASE D"/>
    <property type="match status" value="1"/>
</dbReference>
<feature type="domain" description="Metallo-beta-lactamase" evidence="1">
    <location>
        <begin position="131"/>
        <end position="324"/>
    </location>
</feature>
<dbReference type="PANTHER" id="PTHR15032:SF4">
    <property type="entry name" value="N-ACYL-PHOSPHATIDYLETHANOLAMINE-HYDROLYZING PHOSPHOLIPASE D"/>
    <property type="match status" value="1"/>
</dbReference>
<proteinExistence type="predicted"/>
<organism evidence="2 3">
    <name type="scientific">Rufibacter glacialis</name>
    <dbReference type="NCBI Taxonomy" id="1259555"/>
    <lineage>
        <taxon>Bacteria</taxon>
        <taxon>Pseudomonadati</taxon>
        <taxon>Bacteroidota</taxon>
        <taxon>Cytophagia</taxon>
        <taxon>Cytophagales</taxon>
        <taxon>Hymenobacteraceae</taxon>
        <taxon>Rufibacter</taxon>
    </lineage>
</organism>
<reference evidence="2 3" key="1">
    <citation type="submission" date="2024-08" db="EMBL/GenBank/DDBJ databases">
        <authorList>
            <person name="Wei W."/>
        </authorList>
    </citation>
    <scope>NUCLEOTIDE SEQUENCE [LARGE SCALE GENOMIC DNA]</scope>
    <source>
        <strain evidence="2 3">XU2</strain>
    </source>
</reference>
<comment type="caution">
    <text evidence="2">The sequence shown here is derived from an EMBL/GenBank/DDBJ whole genome shotgun (WGS) entry which is preliminary data.</text>
</comment>
<name>A0ABV4RE46_9BACT</name>
<sequence>MFINFRMNKKYSLSLVVTVVLLALGGTGCYVNNQIGKLKSSDERLGAYSKHAYYSPEKNEFVSPKEIVYYEEKVTGGKSGFWRFFTKSPNAPVYELPRQVLTKKDFSGVPSPFAAYWLGHSTAIIELDGKRILIDPVFENAGPLPMIAKRMSVSPLHREELPAVDIVIITHDHYDHLETETMKFLADKNIQFIVPLAVGARLQGWGVPKDKIAELAWHQSVTHGSLKITAAPTVHYSGRSYNDRNKTLWASYVIKGKEKNLYWSGDTGYGEHFKEIGSKYGPFDLAFMEIDAWNNGWPNTHLFPEQVVKATREVDAKLLFPIHFSTFDLALHAWDESINMVAELAARNNIGLVTPIMGQKVVPGITPTEKWWVRK</sequence>
<dbReference type="Gene3D" id="3.60.15.10">
    <property type="entry name" value="Ribonuclease Z/Hydroxyacylglutathione hydrolase-like"/>
    <property type="match status" value="1"/>
</dbReference>
<dbReference type="InterPro" id="IPR001279">
    <property type="entry name" value="Metallo-B-lactamas"/>
</dbReference>